<keyword evidence="2 5" id="KW-0812">Transmembrane</keyword>
<evidence type="ECO:0000256" key="5">
    <source>
        <dbReference type="SAM" id="Phobius"/>
    </source>
</evidence>
<keyword evidence="4 5" id="KW-0472">Membrane</keyword>
<accession>A0AAD7ULU7</accession>
<dbReference type="Proteomes" id="UP001230188">
    <property type="component" value="Unassembled WGS sequence"/>
</dbReference>
<feature type="transmembrane region" description="Helical" evidence="5">
    <location>
        <begin position="122"/>
        <end position="141"/>
    </location>
</feature>
<dbReference type="EMBL" id="JAQMWT010000129">
    <property type="protein sequence ID" value="KAJ8609824.1"/>
    <property type="molecule type" value="Genomic_DNA"/>
</dbReference>
<comment type="caution">
    <text evidence="6">The sequence shown here is derived from an EMBL/GenBank/DDBJ whole genome shotgun (WGS) entry which is preliminary data.</text>
</comment>
<dbReference type="GO" id="GO:0016020">
    <property type="term" value="C:membrane"/>
    <property type="evidence" value="ECO:0007669"/>
    <property type="project" value="UniProtKB-SubCell"/>
</dbReference>
<organism evidence="6 7">
    <name type="scientific">Chrysophaeum taylorii</name>
    <dbReference type="NCBI Taxonomy" id="2483200"/>
    <lineage>
        <taxon>Eukaryota</taxon>
        <taxon>Sar</taxon>
        <taxon>Stramenopiles</taxon>
        <taxon>Ochrophyta</taxon>
        <taxon>Pelagophyceae</taxon>
        <taxon>Pelagomonadales</taxon>
        <taxon>Pelagomonadaceae</taxon>
        <taxon>Chrysophaeum</taxon>
    </lineage>
</organism>
<evidence type="ECO:0000256" key="2">
    <source>
        <dbReference type="ARBA" id="ARBA00022692"/>
    </source>
</evidence>
<keyword evidence="3 5" id="KW-1133">Transmembrane helix</keyword>
<dbReference type="Gene3D" id="1.20.120.550">
    <property type="entry name" value="Membrane associated eicosanoid/glutathione metabolism-like domain"/>
    <property type="match status" value="1"/>
</dbReference>
<gene>
    <name evidence="6" type="ORF">CTAYLR_008122</name>
</gene>
<reference evidence="6" key="1">
    <citation type="submission" date="2023-01" db="EMBL/GenBank/DDBJ databases">
        <title>Metagenome sequencing of chrysophaentin producing Chrysophaeum taylorii.</title>
        <authorList>
            <person name="Davison J."/>
            <person name="Bewley C."/>
        </authorList>
    </citation>
    <scope>NUCLEOTIDE SEQUENCE</scope>
    <source>
        <strain evidence="6">NIES-1699</strain>
    </source>
</reference>
<evidence type="ECO:0000313" key="7">
    <source>
        <dbReference type="Proteomes" id="UP001230188"/>
    </source>
</evidence>
<keyword evidence="7" id="KW-1185">Reference proteome</keyword>
<dbReference type="InterPro" id="IPR001129">
    <property type="entry name" value="Membr-assoc_MAPEG"/>
</dbReference>
<dbReference type="SUPFAM" id="SSF161084">
    <property type="entry name" value="MAPEG domain-like"/>
    <property type="match status" value="1"/>
</dbReference>
<evidence type="ECO:0000256" key="1">
    <source>
        <dbReference type="ARBA" id="ARBA00004370"/>
    </source>
</evidence>
<comment type="subcellular location">
    <subcellularLocation>
        <location evidence="1">Membrane</location>
    </subcellularLocation>
</comment>
<dbReference type="InterPro" id="IPR023352">
    <property type="entry name" value="MAPEG-like_dom_sf"/>
</dbReference>
<proteinExistence type="predicted"/>
<feature type="transmembrane region" description="Helical" evidence="5">
    <location>
        <begin position="20"/>
        <end position="41"/>
    </location>
</feature>
<name>A0AAD7ULU7_9STRA</name>
<protein>
    <submittedName>
        <fullName evidence="6">Uncharacterized protein</fullName>
    </submittedName>
</protein>
<evidence type="ECO:0000256" key="4">
    <source>
        <dbReference type="ARBA" id="ARBA00023136"/>
    </source>
</evidence>
<evidence type="ECO:0000256" key="3">
    <source>
        <dbReference type="ARBA" id="ARBA00022989"/>
    </source>
</evidence>
<sequence length="150" mass="17193">MAPLLSAEDIKMLGPLIRATWAYFMVYYTFMIFQSFAKYYVFFSTKKKNEKSPSLREVKYEQKRGLALLADRTFLNMLEQSVPLITSTWLYGLVVDPTFASTLVYIYLFFRLPYPLLFKLGPPFIFLSTGPNYCVIGYALVKTGLASLAA</sequence>
<evidence type="ECO:0000313" key="6">
    <source>
        <dbReference type="EMBL" id="KAJ8609824.1"/>
    </source>
</evidence>
<dbReference type="AlphaFoldDB" id="A0AAD7ULU7"/>
<dbReference type="Pfam" id="PF01124">
    <property type="entry name" value="MAPEG"/>
    <property type="match status" value="1"/>
</dbReference>
<feature type="transmembrane region" description="Helical" evidence="5">
    <location>
        <begin position="89"/>
        <end position="110"/>
    </location>
</feature>